<evidence type="ECO:0000259" key="10">
    <source>
        <dbReference type="Pfam" id="PF02501"/>
    </source>
</evidence>
<keyword evidence="12" id="KW-1185">Reference proteome</keyword>
<dbReference type="PANTHER" id="PTHR38779:SF2">
    <property type="entry name" value="TYPE II SECRETION SYSTEM PROTEIN I-RELATED"/>
    <property type="match status" value="1"/>
</dbReference>
<evidence type="ECO:0000256" key="7">
    <source>
        <dbReference type="ARBA" id="ARBA00022989"/>
    </source>
</evidence>
<dbReference type="Proteomes" id="UP000484255">
    <property type="component" value="Unassembled WGS sequence"/>
</dbReference>
<evidence type="ECO:0000256" key="4">
    <source>
        <dbReference type="ARBA" id="ARBA00022481"/>
    </source>
</evidence>
<evidence type="ECO:0000256" key="5">
    <source>
        <dbReference type="ARBA" id="ARBA00022519"/>
    </source>
</evidence>
<protein>
    <recommendedName>
        <fullName evidence="9">Type II secretion system protein I</fullName>
        <shortName evidence="9">T2SS minor pseudopilin I</shortName>
    </recommendedName>
</protein>
<dbReference type="EMBL" id="JAAGOH010000022">
    <property type="protein sequence ID" value="NDY92774.1"/>
    <property type="molecule type" value="Genomic_DNA"/>
</dbReference>
<dbReference type="Pfam" id="PF07963">
    <property type="entry name" value="N_methyl"/>
    <property type="match status" value="1"/>
</dbReference>
<dbReference type="GO" id="GO:0015628">
    <property type="term" value="P:protein secretion by the type II secretion system"/>
    <property type="evidence" value="ECO:0007669"/>
    <property type="project" value="UniProtKB-UniRule"/>
</dbReference>
<dbReference type="Pfam" id="PF02501">
    <property type="entry name" value="T2SSI"/>
    <property type="match status" value="1"/>
</dbReference>
<evidence type="ECO:0000256" key="6">
    <source>
        <dbReference type="ARBA" id="ARBA00022692"/>
    </source>
</evidence>
<proteinExistence type="inferred from homology"/>
<dbReference type="InterPro" id="IPR012902">
    <property type="entry name" value="N_methyl_site"/>
</dbReference>
<evidence type="ECO:0000313" key="12">
    <source>
        <dbReference type="Proteomes" id="UP000484255"/>
    </source>
</evidence>
<dbReference type="RefSeq" id="WP_163458829.1">
    <property type="nucleotide sequence ID" value="NZ_JAAGOH010000022.1"/>
</dbReference>
<name>A0A7C9PJT4_9BURK</name>
<gene>
    <name evidence="11" type="primary">gspI</name>
    <name evidence="11" type="ORF">G3A44_16405</name>
</gene>
<evidence type="ECO:0000313" key="11">
    <source>
        <dbReference type="EMBL" id="NDY92774.1"/>
    </source>
</evidence>
<keyword evidence="5 9" id="KW-0997">Cell inner membrane</keyword>
<dbReference type="InterPro" id="IPR010052">
    <property type="entry name" value="T2SS_protein-GspI"/>
</dbReference>
<evidence type="ECO:0000256" key="2">
    <source>
        <dbReference type="ARBA" id="ARBA00008358"/>
    </source>
</evidence>
<keyword evidence="4 9" id="KW-0488">Methylation</keyword>
<evidence type="ECO:0000256" key="8">
    <source>
        <dbReference type="ARBA" id="ARBA00023136"/>
    </source>
</evidence>
<comment type="similarity">
    <text evidence="2 9">Belongs to the GSP I family.</text>
</comment>
<dbReference type="GO" id="GO:0015627">
    <property type="term" value="C:type II protein secretion system complex"/>
    <property type="evidence" value="ECO:0007669"/>
    <property type="project" value="UniProtKB-UniRule"/>
</dbReference>
<dbReference type="SUPFAM" id="SSF54523">
    <property type="entry name" value="Pili subunits"/>
    <property type="match status" value="1"/>
</dbReference>
<dbReference type="PANTHER" id="PTHR38779">
    <property type="entry name" value="TYPE II SECRETION SYSTEM PROTEIN I-RELATED"/>
    <property type="match status" value="1"/>
</dbReference>
<keyword evidence="8" id="KW-0472">Membrane</keyword>
<comment type="caution">
    <text evidence="11">The sequence shown here is derived from an EMBL/GenBank/DDBJ whole genome shotgun (WGS) entry which is preliminary data.</text>
</comment>
<keyword evidence="6" id="KW-0812">Transmembrane</keyword>
<comment type="subcellular location">
    <subcellularLocation>
        <location evidence="1 9">Cell inner membrane</location>
        <topology evidence="1 9">Single-pass membrane protein</topology>
    </subcellularLocation>
</comment>
<dbReference type="NCBIfam" id="TIGR01707">
    <property type="entry name" value="gspI"/>
    <property type="match status" value="1"/>
</dbReference>
<comment type="subunit">
    <text evidence="9">Type II secretion is composed of four main components: the outer membrane complex, the inner membrane complex, the cytoplasmic secretion ATPase and the periplasm-spanning pseudopilus.</text>
</comment>
<comment type="function">
    <text evidence="9">Component of the type II secretion system required for the energy-dependent secretion of extracellular factors such as proteases and toxins from the periplasm.</text>
</comment>
<sequence>MSPTPRRHATARTVRPAGTARRRQGFTLVEVLVALAIVAVTLAAGSRAADSLIGNASRLGDATVAQWCADNRLTAFRLARQFPDQGESDATCEQLGRTLNLHTRVQPTPNPNFRRVDVQVQDENRQPILTLSTVLPRY</sequence>
<evidence type="ECO:0000256" key="9">
    <source>
        <dbReference type="RuleBase" id="RU368030"/>
    </source>
</evidence>
<dbReference type="GO" id="GO:0005886">
    <property type="term" value="C:plasma membrane"/>
    <property type="evidence" value="ECO:0007669"/>
    <property type="project" value="UniProtKB-SubCell"/>
</dbReference>
<keyword evidence="3" id="KW-1003">Cell membrane</keyword>
<dbReference type="PROSITE" id="PS00409">
    <property type="entry name" value="PROKAR_NTER_METHYL"/>
    <property type="match status" value="1"/>
</dbReference>
<evidence type="ECO:0000256" key="1">
    <source>
        <dbReference type="ARBA" id="ARBA00004377"/>
    </source>
</evidence>
<dbReference type="AlphaFoldDB" id="A0A7C9PJT4"/>
<dbReference type="Gene3D" id="3.30.1300.30">
    <property type="entry name" value="GSPII I/J protein-like"/>
    <property type="match status" value="1"/>
</dbReference>
<dbReference type="InterPro" id="IPR003413">
    <property type="entry name" value="T2SS_GspI_C"/>
</dbReference>
<dbReference type="InterPro" id="IPR045584">
    <property type="entry name" value="Pilin-like"/>
</dbReference>
<organism evidence="11 12">
    <name type="scientific">Ideonella livida</name>
    <dbReference type="NCBI Taxonomy" id="2707176"/>
    <lineage>
        <taxon>Bacteria</taxon>
        <taxon>Pseudomonadati</taxon>
        <taxon>Pseudomonadota</taxon>
        <taxon>Betaproteobacteria</taxon>
        <taxon>Burkholderiales</taxon>
        <taxon>Sphaerotilaceae</taxon>
        <taxon>Ideonella</taxon>
    </lineage>
</organism>
<feature type="domain" description="Type II secretion system protein GspI C-terminal" evidence="10">
    <location>
        <begin position="60"/>
        <end position="135"/>
    </location>
</feature>
<keyword evidence="7" id="KW-1133">Transmembrane helix</keyword>
<accession>A0A7C9PJT4</accession>
<reference evidence="11 12" key="1">
    <citation type="submission" date="2020-02" db="EMBL/GenBank/DDBJ databases">
        <title>Ideonella bacterium strain TBM-1.</title>
        <authorList>
            <person name="Chen W.-M."/>
        </authorList>
    </citation>
    <scope>NUCLEOTIDE SEQUENCE [LARGE SCALE GENOMIC DNA]</scope>
    <source>
        <strain evidence="11 12">TBM-1</strain>
    </source>
</reference>
<comment type="PTM">
    <text evidence="9">Cleaved by prepilin peptidase.</text>
</comment>
<dbReference type="NCBIfam" id="TIGR02532">
    <property type="entry name" value="IV_pilin_GFxxxE"/>
    <property type="match status" value="1"/>
</dbReference>
<evidence type="ECO:0000256" key="3">
    <source>
        <dbReference type="ARBA" id="ARBA00022475"/>
    </source>
</evidence>